<evidence type="ECO:0000313" key="3">
    <source>
        <dbReference type="EMBL" id="MDF8332144.1"/>
    </source>
</evidence>
<protein>
    <submittedName>
        <fullName evidence="3">DUF2892 domain-containing protein</fullName>
    </submittedName>
</protein>
<keyword evidence="1" id="KW-1133">Transmembrane helix</keyword>
<dbReference type="InterPro" id="IPR021309">
    <property type="entry name" value="YgaP-like_TM"/>
</dbReference>
<gene>
    <name evidence="3" type="ORF">POM99_02930</name>
</gene>
<keyword evidence="1" id="KW-0472">Membrane</keyword>
<organism evidence="3 4">
    <name type="scientific">Novosphingobium cyanobacteriorum</name>
    <dbReference type="NCBI Taxonomy" id="3024215"/>
    <lineage>
        <taxon>Bacteria</taxon>
        <taxon>Pseudomonadati</taxon>
        <taxon>Pseudomonadota</taxon>
        <taxon>Alphaproteobacteria</taxon>
        <taxon>Sphingomonadales</taxon>
        <taxon>Sphingomonadaceae</taxon>
        <taxon>Novosphingobium</taxon>
    </lineage>
</organism>
<dbReference type="Proteomes" id="UP001222770">
    <property type="component" value="Unassembled WGS sequence"/>
</dbReference>
<dbReference type="EMBL" id="JAROCY010000002">
    <property type="protein sequence ID" value="MDF8332144.1"/>
    <property type="molecule type" value="Genomic_DNA"/>
</dbReference>
<feature type="domain" description="Inner membrane protein YgaP-like transmembrane" evidence="2">
    <location>
        <begin position="3"/>
        <end position="59"/>
    </location>
</feature>
<sequence length="68" mass="7045">MFKRNIGGGDAVVRVLAAAILFALALLYHQTWGLIGVVPLVTGVVGLCPLYSVLGIRTTMAPKAAAHA</sequence>
<comment type="caution">
    <text evidence="3">The sequence shown here is derived from an EMBL/GenBank/DDBJ whole genome shotgun (WGS) entry which is preliminary data.</text>
</comment>
<evidence type="ECO:0000256" key="1">
    <source>
        <dbReference type="SAM" id="Phobius"/>
    </source>
</evidence>
<keyword evidence="1" id="KW-0812">Transmembrane</keyword>
<reference evidence="3 4" key="1">
    <citation type="submission" date="2023-03" db="EMBL/GenBank/DDBJ databases">
        <title>Novosphingobium cyanobacteriorum sp. nov., isolated from a eutrophic reservoir during the Microcystis bloom period.</title>
        <authorList>
            <person name="Kang M."/>
            <person name="Le V."/>
            <person name="Ko S.-R."/>
            <person name="Lee S.-A."/>
            <person name="Ahn C.-Y."/>
        </authorList>
    </citation>
    <scope>NUCLEOTIDE SEQUENCE [LARGE SCALE GENOMIC DNA]</scope>
    <source>
        <strain evidence="3 4">HBC54</strain>
    </source>
</reference>
<dbReference type="RefSeq" id="WP_277275304.1">
    <property type="nucleotide sequence ID" value="NZ_JAROCY010000002.1"/>
</dbReference>
<evidence type="ECO:0000313" key="4">
    <source>
        <dbReference type="Proteomes" id="UP001222770"/>
    </source>
</evidence>
<name>A0ABT6CDY6_9SPHN</name>
<keyword evidence="4" id="KW-1185">Reference proteome</keyword>
<feature type="transmembrane region" description="Helical" evidence="1">
    <location>
        <begin position="34"/>
        <end position="54"/>
    </location>
</feature>
<accession>A0ABT6CDY6</accession>
<feature type="transmembrane region" description="Helical" evidence="1">
    <location>
        <begin position="12"/>
        <end position="28"/>
    </location>
</feature>
<dbReference type="Pfam" id="PF11127">
    <property type="entry name" value="YgaP-like_TM"/>
    <property type="match status" value="1"/>
</dbReference>
<evidence type="ECO:0000259" key="2">
    <source>
        <dbReference type="Pfam" id="PF11127"/>
    </source>
</evidence>
<proteinExistence type="predicted"/>